<sequence length="238" mass="24671">MRPTRGRKSRTMRTLLLVALLAPFFAFAAPRTESRKIKDFTALEASGGVTLYVKRGPTALTVEGEPEVIANWETEVRDGQLTVRRKSGKSTWRPEKVTVRVTTPVLERLSAGGGVDATVSDVATSTAFTLSLSGGAKLQMHGVRVETMSIAASGGVEAVLEGSARSAAIEASGGVNLHMQGLQTVSATIDASGGCDLKVRASKSLKGKASGGVSVAVFGDPAELAVDASSAATIDRVN</sequence>
<proteinExistence type="predicted"/>
<gene>
    <name evidence="3" type="ORF">DI536_31675</name>
</gene>
<evidence type="ECO:0000256" key="1">
    <source>
        <dbReference type="SAM" id="SignalP"/>
    </source>
</evidence>
<evidence type="ECO:0000259" key="2">
    <source>
        <dbReference type="Pfam" id="PF10988"/>
    </source>
</evidence>
<organism evidence="3 4">
    <name type="scientific">Archangium gephyra</name>
    <dbReference type="NCBI Taxonomy" id="48"/>
    <lineage>
        <taxon>Bacteria</taxon>
        <taxon>Pseudomonadati</taxon>
        <taxon>Myxococcota</taxon>
        <taxon>Myxococcia</taxon>
        <taxon>Myxococcales</taxon>
        <taxon>Cystobacterineae</taxon>
        <taxon>Archangiaceae</taxon>
        <taxon>Archangium</taxon>
    </lineage>
</organism>
<feature type="signal peptide" evidence="1">
    <location>
        <begin position="1"/>
        <end position="28"/>
    </location>
</feature>
<name>A0A2W5UA19_9BACT</name>
<reference evidence="3 4" key="1">
    <citation type="submission" date="2017-08" db="EMBL/GenBank/DDBJ databases">
        <title>Infants hospitalized years apart are colonized by the same room-sourced microbial strains.</title>
        <authorList>
            <person name="Brooks B."/>
            <person name="Olm M.R."/>
            <person name="Firek B.A."/>
            <person name="Baker R."/>
            <person name="Thomas B.C."/>
            <person name="Morowitz M.J."/>
            <person name="Banfield J.F."/>
        </authorList>
    </citation>
    <scope>NUCLEOTIDE SEQUENCE [LARGE SCALE GENOMIC DNA]</scope>
    <source>
        <strain evidence="3">S2_003_000_R2_14</strain>
    </source>
</reference>
<keyword evidence="1" id="KW-0732">Signal</keyword>
<evidence type="ECO:0000313" key="3">
    <source>
        <dbReference type="EMBL" id="PZR05808.1"/>
    </source>
</evidence>
<dbReference type="InterPro" id="IPR021255">
    <property type="entry name" value="DUF2807"/>
</dbReference>
<dbReference type="AlphaFoldDB" id="A0A2W5UA19"/>
<dbReference type="Gene3D" id="2.160.20.120">
    <property type="match status" value="1"/>
</dbReference>
<dbReference type="EMBL" id="QFQP01000042">
    <property type="protein sequence ID" value="PZR05808.1"/>
    <property type="molecule type" value="Genomic_DNA"/>
</dbReference>
<protein>
    <recommendedName>
        <fullName evidence="2">Putative auto-transporter adhesin head GIN domain-containing protein</fullName>
    </recommendedName>
</protein>
<evidence type="ECO:0000313" key="4">
    <source>
        <dbReference type="Proteomes" id="UP000249061"/>
    </source>
</evidence>
<accession>A0A2W5UA19</accession>
<feature type="domain" description="Putative auto-transporter adhesin head GIN" evidence="2">
    <location>
        <begin position="39"/>
        <end position="221"/>
    </location>
</feature>
<feature type="chain" id="PRO_5015986753" description="Putative auto-transporter adhesin head GIN domain-containing protein" evidence="1">
    <location>
        <begin position="29"/>
        <end position="238"/>
    </location>
</feature>
<comment type="caution">
    <text evidence="3">The sequence shown here is derived from an EMBL/GenBank/DDBJ whole genome shotgun (WGS) entry which is preliminary data.</text>
</comment>
<dbReference type="Proteomes" id="UP000249061">
    <property type="component" value="Unassembled WGS sequence"/>
</dbReference>
<dbReference type="Pfam" id="PF10988">
    <property type="entry name" value="DUF2807"/>
    <property type="match status" value="1"/>
</dbReference>